<feature type="transmembrane region" description="Helical" evidence="1">
    <location>
        <begin position="74"/>
        <end position="92"/>
    </location>
</feature>
<keyword evidence="1" id="KW-0472">Membrane</keyword>
<dbReference type="Proteomes" id="UP001301769">
    <property type="component" value="Unassembled WGS sequence"/>
</dbReference>
<protein>
    <submittedName>
        <fullName evidence="2">Uncharacterized protein</fullName>
    </submittedName>
</protein>
<reference evidence="2" key="1">
    <citation type="journal article" date="2023" name="Mol. Phylogenet. Evol.">
        <title>Genome-scale phylogeny and comparative genomics of the fungal order Sordariales.</title>
        <authorList>
            <person name="Hensen N."/>
            <person name="Bonometti L."/>
            <person name="Westerberg I."/>
            <person name="Brannstrom I.O."/>
            <person name="Guillou S."/>
            <person name="Cros-Aarteil S."/>
            <person name="Calhoun S."/>
            <person name="Haridas S."/>
            <person name="Kuo A."/>
            <person name="Mondo S."/>
            <person name="Pangilinan J."/>
            <person name="Riley R."/>
            <person name="LaButti K."/>
            <person name="Andreopoulos B."/>
            <person name="Lipzen A."/>
            <person name="Chen C."/>
            <person name="Yan M."/>
            <person name="Daum C."/>
            <person name="Ng V."/>
            <person name="Clum A."/>
            <person name="Steindorff A."/>
            <person name="Ohm R.A."/>
            <person name="Martin F."/>
            <person name="Silar P."/>
            <person name="Natvig D.O."/>
            <person name="Lalanne C."/>
            <person name="Gautier V."/>
            <person name="Ament-Velasquez S.L."/>
            <person name="Kruys A."/>
            <person name="Hutchinson M.I."/>
            <person name="Powell A.J."/>
            <person name="Barry K."/>
            <person name="Miller A.N."/>
            <person name="Grigoriev I.V."/>
            <person name="Debuchy R."/>
            <person name="Gladieux P."/>
            <person name="Hiltunen Thoren M."/>
            <person name="Johannesson H."/>
        </authorList>
    </citation>
    <scope>NUCLEOTIDE SEQUENCE</scope>
    <source>
        <strain evidence="2">PSN293</strain>
    </source>
</reference>
<dbReference type="EMBL" id="MU858057">
    <property type="protein sequence ID" value="KAK4217843.1"/>
    <property type="molecule type" value="Genomic_DNA"/>
</dbReference>
<evidence type="ECO:0000313" key="3">
    <source>
        <dbReference type="Proteomes" id="UP001301769"/>
    </source>
</evidence>
<reference evidence="2" key="2">
    <citation type="submission" date="2023-05" db="EMBL/GenBank/DDBJ databases">
        <authorList>
            <consortium name="Lawrence Berkeley National Laboratory"/>
            <person name="Steindorff A."/>
            <person name="Hensen N."/>
            <person name="Bonometti L."/>
            <person name="Westerberg I."/>
            <person name="Brannstrom I.O."/>
            <person name="Guillou S."/>
            <person name="Cros-Aarteil S."/>
            <person name="Calhoun S."/>
            <person name="Haridas S."/>
            <person name="Kuo A."/>
            <person name="Mondo S."/>
            <person name="Pangilinan J."/>
            <person name="Riley R."/>
            <person name="Labutti K."/>
            <person name="Andreopoulos B."/>
            <person name="Lipzen A."/>
            <person name="Chen C."/>
            <person name="Yanf M."/>
            <person name="Daum C."/>
            <person name="Ng V."/>
            <person name="Clum A."/>
            <person name="Ohm R."/>
            <person name="Martin F."/>
            <person name="Silar P."/>
            <person name="Natvig D."/>
            <person name="Lalanne C."/>
            <person name="Gautier V."/>
            <person name="Ament-Velasquez S.L."/>
            <person name="Kruys A."/>
            <person name="Hutchinson M.I."/>
            <person name="Powell A.J."/>
            <person name="Barry K."/>
            <person name="Miller A.N."/>
            <person name="Grigoriev I.V."/>
            <person name="Debuchy R."/>
            <person name="Gladieux P."/>
            <person name="Thoren M.H."/>
            <person name="Johannesson H."/>
        </authorList>
    </citation>
    <scope>NUCLEOTIDE SEQUENCE</scope>
    <source>
        <strain evidence="2">PSN293</strain>
    </source>
</reference>
<proteinExistence type="predicted"/>
<gene>
    <name evidence="2" type="ORF">QBC37DRAFT_414080</name>
</gene>
<evidence type="ECO:0000256" key="1">
    <source>
        <dbReference type="SAM" id="Phobius"/>
    </source>
</evidence>
<keyword evidence="3" id="KW-1185">Reference proteome</keyword>
<accession>A0AAN6YG45</accession>
<dbReference type="PROSITE" id="PS51257">
    <property type="entry name" value="PROKAR_LIPOPROTEIN"/>
    <property type="match status" value="1"/>
</dbReference>
<name>A0AAN6YG45_9PEZI</name>
<comment type="caution">
    <text evidence="2">The sequence shown here is derived from an EMBL/GenBank/DDBJ whole genome shotgun (WGS) entry which is preliminary data.</text>
</comment>
<keyword evidence="1" id="KW-0812">Transmembrane</keyword>
<keyword evidence="1" id="KW-1133">Transmembrane helix</keyword>
<evidence type="ECO:0000313" key="2">
    <source>
        <dbReference type="EMBL" id="KAK4217843.1"/>
    </source>
</evidence>
<feature type="transmembrane region" description="Helical" evidence="1">
    <location>
        <begin position="12"/>
        <end position="38"/>
    </location>
</feature>
<organism evidence="2 3">
    <name type="scientific">Rhypophila decipiens</name>
    <dbReference type="NCBI Taxonomy" id="261697"/>
    <lineage>
        <taxon>Eukaryota</taxon>
        <taxon>Fungi</taxon>
        <taxon>Dikarya</taxon>
        <taxon>Ascomycota</taxon>
        <taxon>Pezizomycotina</taxon>
        <taxon>Sordariomycetes</taxon>
        <taxon>Sordariomycetidae</taxon>
        <taxon>Sordariales</taxon>
        <taxon>Naviculisporaceae</taxon>
        <taxon>Rhypophila</taxon>
    </lineage>
</organism>
<sequence length="94" mass="10787">MIQDKRRSPSLAFLEGCLGLVSIAFFGILFLASCWVFFSYSLLLNNSVHTHTQSVLLCVVDLHSHTVRHKPLHPLGYIYLIVIIDGAWDLFWHF</sequence>
<dbReference type="AlphaFoldDB" id="A0AAN6YG45"/>